<evidence type="ECO:0000259" key="1">
    <source>
        <dbReference type="Pfam" id="PF25262"/>
    </source>
</evidence>
<dbReference type="Pfam" id="PF25263">
    <property type="entry name" value="DUF7863"/>
    <property type="match status" value="1"/>
</dbReference>
<dbReference type="Pfam" id="PF25262">
    <property type="entry name" value="DUF7862"/>
    <property type="match status" value="1"/>
</dbReference>
<name>A0A1M5ZXV2_9FIRM</name>
<protein>
    <recommendedName>
        <fullName evidence="6">BREX-4 system phosphatase PglZ</fullName>
    </recommendedName>
</protein>
<dbReference type="InterPro" id="IPR057186">
    <property type="entry name" value="DUF7864"/>
</dbReference>
<evidence type="ECO:0000259" key="3">
    <source>
        <dbReference type="Pfam" id="PF25264"/>
    </source>
</evidence>
<gene>
    <name evidence="4" type="ORF">SAMN02746098_03805</name>
</gene>
<proteinExistence type="predicted"/>
<accession>A0A1M5ZXV2</accession>
<feature type="domain" description="DUF7863" evidence="2">
    <location>
        <begin position="206"/>
        <end position="373"/>
    </location>
</feature>
<dbReference type="Proteomes" id="UP000183954">
    <property type="component" value="Unassembled WGS sequence"/>
</dbReference>
<dbReference type="EMBL" id="FQXJ01000016">
    <property type="protein sequence ID" value="SHI29081.1"/>
    <property type="molecule type" value="Genomic_DNA"/>
</dbReference>
<evidence type="ECO:0000313" key="5">
    <source>
        <dbReference type="Proteomes" id="UP000183954"/>
    </source>
</evidence>
<evidence type="ECO:0008006" key="6">
    <source>
        <dbReference type="Google" id="ProtNLM"/>
    </source>
</evidence>
<feature type="domain" description="DUF7864" evidence="3">
    <location>
        <begin position="4"/>
        <end position="182"/>
    </location>
</feature>
<dbReference type="InterPro" id="IPR057185">
    <property type="entry name" value="DUF7863"/>
</dbReference>
<keyword evidence="5" id="KW-1185">Reference proteome</keyword>
<dbReference type="RefSeq" id="WP_073031288.1">
    <property type="nucleotide sequence ID" value="NZ_FQXJ01000016.1"/>
</dbReference>
<dbReference type="AlphaFoldDB" id="A0A1M5ZXV2"/>
<evidence type="ECO:0000259" key="2">
    <source>
        <dbReference type="Pfam" id="PF25263"/>
    </source>
</evidence>
<sequence>MKIEECIKRIDRYLRSTDTQPRFVNVQNASDLDRIKQHFHVGNNAFIQMEDYAKKDENPSVDSLLNDLRNRQGIVFLAGFTSHLRLLGEVELRKQLSQLIHSTTTTCHIVILCYQCEKQLVTSDIRLDRIIYMVDGEKTPIPKLVFFPPEMPSPTNGSMIDGVHHVSTAIETVTVDVLYVRTRKRKSAYPLSLYHLTEQNSAFEVLCKIDPATNQLSAAFGTDDQWAAALREVTKCTSWTAYFTRIFGICSNLELAASNWHIFDDSKKWLYFIALKLYGAPNSWCLNTSVKEAKSVVGLVRCLFRSILTVEWNDTDFWSKYRERKVLLRSFGNPAAEVLDYCTMVKSKDKYAIYYLTDSTLAERALIFENLDIFALEFEKDEIVSILKNVYPDIYAYLLPFRFKSELLIDYFQTYKYEKVINKIFPEFEALVEEQAEKREFNLLLPSRTEKTEAIDKTDTHLYFMDAMGVEYLGFIMEKCRQRGLLAFVTVCRCELPSITSCNKEFIEVFESAGATLVPDKNGIKSLDDIKHHGQDDFDYRVSPLPLHLARELEIIDEVLAKIQTKLITGKCSKAVMISDHGASRLSVISNRENKWEMATKGKHSGRCCPKNEINECPTCATEENGYWVLANYDRFRGSRKANVEVHGGATLEEVAVPIIEITYSAVEIEVQLRTPSIEFSTMKKNALIRLFSKSKLGHITVSVSGKDYKKDYDVETSDGQTFIVKLPDLRKIGDYTVDVYSNNNKVASNLKFTANKEGFKENKIL</sequence>
<dbReference type="Pfam" id="PF25264">
    <property type="entry name" value="DUF7864"/>
    <property type="match status" value="1"/>
</dbReference>
<dbReference type="STRING" id="1121420.SAMN02746098_03805"/>
<reference evidence="5" key="1">
    <citation type="submission" date="2016-11" db="EMBL/GenBank/DDBJ databases">
        <authorList>
            <person name="Varghese N."/>
            <person name="Submissions S."/>
        </authorList>
    </citation>
    <scope>NUCLEOTIDE SEQUENCE [LARGE SCALE GENOMIC DNA]</scope>
    <source>
        <strain evidence="5">DSM 15449</strain>
    </source>
</reference>
<feature type="domain" description="DUF7862" evidence="1">
    <location>
        <begin position="669"/>
        <end position="758"/>
    </location>
</feature>
<evidence type="ECO:0000313" key="4">
    <source>
        <dbReference type="EMBL" id="SHI29081.1"/>
    </source>
</evidence>
<dbReference type="InterPro" id="IPR057184">
    <property type="entry name" value="DUF7862"/>
</dbReference>
<organism evidence="4 5">
    <name type="scientific">Desulfosporosinus lacus DSM 15449</name>
    <dbReference type="NCBI Taxonomy" id="1121420"/>
    <lineage>
        <taxon>Bacteria</taxon>
        <taxon>Bacillati</taxon>
        <taxon>Bacillota</taxon>
        <taxon>Clostridia</taxon>
        <taxon>Eubacteriales</taxon>
        <taxon>Desulfitobacteriaceae</taxon>
        <taxon>Desulfosporosinus</taxon>
    </lineage>
</organism>
<dbReference type="OrthoDB" id="2015940at2"/>
<dbReference type="NCBIfam" id="NF033445">
    <property type="entry name" value="BREX_PglZ_4"/>
    <property type="match status" value="1"/>
</dbReference>